<dbReference type="GO" id="GO:0005840">
    <property type="term" value="C:ribosome"/>
    <property type="evidence" value="ECO:0007669"/>
    <property type="project" value="UniProtKB-KW"/>
</dbReference>
<comment type="similarity">
    <text evidence="1 4">Belongs to the bacterial ribosomal protein bL34 family.</text>
</comment>
<keyword evidence="3 4" id="KW-0687">Ribonucleoprotein</keyword>
<dbReference type="PROSITE" id="PS00784">
    <property type="entry name" value="RIBOSOMAL_L34"/>
    <property type="match status" value="1"/>
</dbReference>
<dbReference type="GeneID" id="30000732"/>
<gene>
    <name evidence="4 6" type="primary">rpl34</name>
    <name evidence="6" type="ORF">J0158_38</name>
</gene>
<dbReference type="Pfam" id="PF00468">
    <property type="entry name" value="Ribosomal_L34"/>
    <property type="match status" value="1"/>
</dbReference>
<proteinExistence type="inferred from homology"/>
<keyword evidence="6" id="KW-0150">Chloroplast</keyword>
<evidence type="ECO:0000313" key="6">
    <source>
        <dbReference type="EMBL" id="SCW22298.1"/>
    </source>
</evidence>
<evidence type="ECO:0000256" key="1">
    <source>
        <dbReference type="ARBA" id="ARBA00010111"/>
    </source>
</evidence>
<comment type="subcellular location">
    <subcellularLocation>
        <location evidence="4">Plastid</location>
        <location evidence="4">Chloroplast</location>
    </subcellularLocation>
</comment>
<feature type="region of interest" description="Disordered" evidence="5">
    <location>
        <begin position="1"/>
        <end position="46"/>
    </location>
</feature>
<evidence type="ECO:0000256" key="4">
    <source>
        <dbReference type="HAMAP-Rule" id="MF_00391"/>
    </source>
</evidence>
<keyword evidence="6" id="KW-0934">Plastid</keyword>
<dbReference type="GO" id="GO:1990904">
    <property type="term" value="C:ribonucleoprotein complex"/>
    <property type="evidence" value="ECO:0007669"/>
    <property type="project" value="UniProtKB-KW"/>
</dbReference>
<dbReference type="Gene3D" id="1.10.287.3980">
    <property type="match status" value="1"/>
</dbReference>
<evidence type="ECO:0000256" key="3">
    <source>
        <dbReference type="ARBA" id="ARBA00023274"/>
    </source>
</evidence>
<dbReference type="NCBIfam" id="TIGR01030">
    <property type="entry name" value="rpmH_bact"/>
    <property type="match status" value="1"/>
</dbReference>
<evidence type="ECO:0000256" key="5">
    <source>
        <dbReference type="SAM" id="MobiDB-lite"/>
    </source>
</evidence>
<protein>
    <recommendedName>
        <fullName evidence="4">Large ribosomal subunit protein bL34c</fullName>
    </recommendedName>
</protein>
<dbReference type="RefSeq" id="YP_009314044.1">
    <property type="nucleotide sequence ID" value="NC_031660.1"/>
</dbReference>
<geneLocation type="chloroplast" evidence="6"/>
<dbReference type="InterPro" id="IPR020939">
    <property type="entry name" value="Ribosomal_bL34_CS"/>
</dbReference>
<dbReference type="HAMAP" id="MF_00391">
    <property type="entry name" value="Ribosomal_bL34"/>
    <property type="match status" value="1"/>
</dbReference>
<reference evidence="6" key="1">
    <citation type="submission" date="2016-10" db="EMBL/GenBank/DDBJ databases">
        <title>Chloroplast genomes as a tool to resolve red algal phylogenies: a case study in the Nemaliales.</title>
        <authorList>
            <person name="Costa J.F."/>
            <person name="Lin S.M."/>
            <person name="Macaya E.C."/>
            <person name="Fernandez-Garcia C."/>
            <person name="Verbruggen H."/>
        </authorList>
    </citation>
    <scope>NUCLEOTIDE SEQUENCE</scope>
    <source>
        <strain evidence="6">J.0158</strain>
    </source>
</reference>
<evidence type="ECO:0000256" key="2">
    <source>
        <dbReference type="ARBA" id="ARBA00022980"/>
    </source>
</evidence>
<dbReference type="EMBL" id="LT622868">
    <property type="protein sequence ID" value="SCW22298.1"/>
    <property type="molecule type" value="Genomic_DNA"/>
</dbReference>
<feature type="compositionally biased region" description="Basic residues" evidence="5">
    <location>
        <begin position="32"/>
        <end position="46"/>
    </location>
</feature>
<reference evidence="6" key="2">
    <citation type="submission" date="2016-10" db="EMBL/GenBank/DDBJ databases">
        <authorList>
            <person name="de Groot N.N."/>
        </authorList>
    </citation>
    <scope>NUCLEOTIDE SEQUENCE</scope>
    <source>
        <strain evidence="6">J.0158</strain>
    </source>
</reference>
<accession>A0A1G4NUG2</accession>
<sequence length="46" mass="5307">MTKGTLGGTNRKRISTSGFRIRMKSPTGRRILNARRRKKRKNIGLH</sequence>
<dbReference type="GO" id="GO:0006412">
    <property type="term" value="P:translation"/>
    <property type="evidence" value="ECO:0007669"/>
    <property type="project" value="UniProtKB-UniRule"/>
</dbReference>
<dbReference type="GO" id="GO:0003735">
    <property type="term" value="F:structural constituent of ribosome"/>
    <property type="evidence" value="ECO:0007669"/>
    <property type="project" value="InterPro"/>
</dbReference>
<dbReference type="InterPro" id="IPR000271">
    <property type="entry name" value="Ribosomal_bL34"/>
</dbReference>
<name>A0A1G4NUG2_9FLOR</name>
<organism evidence="6">
    <name type="scientific">Izziella formosana</name>
    <dbReference type="NCBI Taxonomy" id="1653389"/>
    <lineage>
        <taxon>Eukaryota</taxon>
        <taxon>Rhodophyta</taxon>
        <taxon>Florideophyceae</taxon>
        <taxon>Nemaliophycidae</taxon>
        <taxon>Nemaliales</taxon>
        <taxon>Liagoraceae</taxon>
        <taxon>Izziella</taxon>
    </lineage>
</organism>
<dbReference type="GO" id="GO:0009507">
    <property type="term" value="C:chloroplast"/>
    <property type="evidence" value="ECO:0007669"/>
    <property type="project" value="UniProtKB-SubCell"/>
</dbReference>
<keyword evidence="2 4" id="KW-0689">Ribosomal protein</keyword>
<dbReference type="AlphaFoldDB" id="A0A1G4NUG2"/>